<accession>A0A022R0R5</accession>
<keyword evidence="1" id="KW-0433">Leucine-rich repeat</keyword>
<evidence type="ECO:0000256" key="4">
    <source>
        <dbReference type="ARBA" id="ARBA00022840"/>
    </source>
</evidence>
<organism evidence="7 8">
    <name type="scientific">Erythranthe guttata</name>
    <name type="common">Yellow monkey flower</name>
    <name type="synonym">Mimulus guttatus</name>
    <dbReference type="NCBI Taxonomy" id="4155"/>
    <lineage>
        <taxon>Eukaryota</taxon>
        <taxon>Viridiplantae</taxon>
        <taxon>Streptophyta</taxon>
        <taxon>Embryophyta</taxon>
        <taxon>Tracheophyta</taxon>
        <taxon>Spermatophyta</taxon>
        <taxon>Magnoliopsida</taxon>
        <taxon>eudicotyledons</taxon>
        <taxon>Gunneridae</taxon>
        <taxon>Pentapetalae</taxon>
        <taxon>asterids</taxon>
        <taxon>lamiids</taxon>
        <taxon>Lamiales</taxon>
        <taxon>Phrymaceae</taxon>
        <taxon>Erythranthe</taxon>
    </lineage>
</organism>
<evidence type="ECO:0000313" key="8">
    <source>
        <dbReference type="Proteomes" id="UP000030748"/>
    </source>
</evidence>
<dbReference type="AlphaFoldDB" id="A0A022R0R5"/>
<evidence type="ECO:0000259" key="6">
    <source>
        <dbReference type="Pfam" id="PF23559"/>
    </source>
</evidence>
<gene>
    <name evidence="7" type="ORF">MIMGU_mgv1a010161mg</name>
</gene>
<dbReference type="SUPFAM" id="SSF52540">
    <property type="entry name" value="P-loop containing nucleoside triphosphate hydrolases"/>
    <property type="match status" value="1"/>
</dbReference>
<reference evidence="7 8" key="1">
    <citation type="journal article" date="2013" name="Proc. Natl. Acad. Sci. U.S.A.">
        <title>Fine-scale variation in meiotic recombination in Mimulus inferred from population shotgun sequencing.</title>
        <authorList>
            <person name="Hellsten U."/>
            <person name="Wright K.M."/>
            <person name="Jenkins J."/>
            <person name="Shu S."/>
            <person name="Yuan Y."/>
            <person name="Wessler S.R."/>
            <person name="Schmutz J."/>
            <person name="Willis J.H."/>
            <person name="Rokhsar D.S."/>
        </authorList>
    </citation>
    <scope>NUCLEOTIDE SEQUENCE [LARGE SCALE GENOMIC DNA]</scope>
    <source>
        <strain evidence="8">cv. DUN x IM62</strain>
    </source>
</reference>
<evidence type="ECO:0000313" key="7">
    <source>
        <dbReference type="EMBL" id="EYU33509.1"/>
    </source>
</evidence>
<name>A0A022R0R5_ERYGU</name>
<dbReference type="Gene3D" id="3.40.50.300">
    <property type="entry name" value="P-loop containing nucleotide triphosphate hydrolases"/>
    <property type="match status" value="1"/>
</dbReference>
<feature type="domain" description="NB-ARC" evidence="5">
    <location>
        <begin position="3"/>
        <end position="171"/>
    </location>
</feature>
<keyword evidence="4" id="KW-0067">ATP-binding</keyword>
<keyword evidence="8" id="KW-1185">Reference proteome</keyword>
<evidence type="ECO:0000256" key="1">
    <source>
        <dbReference type="ARBA" id="ARBA00022614"/>
    </source>
</evidence>
<proteinExistence type="predicted"/>
<dbReference type="InterPro" id="IPR027417">
    <property type="entry name" value="P-loop_NTPase"/>
</dbReference>
<sequence>MDNMETIIEKLMSVDGSERLSLQVVSLIGVGGIGKTTLAQLTYNDVRVQEYFELKFWICVSHSIDTAEIAKGILKGACPRGGQLDSMLESLKEMISERKFILVLDNVWEVNLSQWDTLKNILRFGCHGSKILLTTRNKRVARMLDCLQEDIQDIGVLPDEDCWQILSSIAFFGRREPERAKLWDTGKCIASTCDGLPLAARVLGILLRFKSSLEEWKNVMTNEIWELHDAEVDLYPHLHCFSYCGIFPKDSYIMVDTLIQCCMALGYLGSDKGDGSMELRGREYFNSLTMLSFFQVEEADGKVHMVERGKLPRGKKEDKY</sequence>
<keyword evidence="3" id="KW-0611">Plant defense</keyword>
<dbReference type="InterPro" id="IPR058922">
    <property type="entry name" value="WHD_DRP"/>
</dbReference>
<dbReference type="PANTHER" id="PTHR36766:SF40">
    <property type="entry name" value="DISEASE RESISTANCE PROTEIN RGA3"/>
    <property type="match status" value="1"/>
</dbReference>
<dbReference type="PRINTS" id="PR00364">
    <property type="entry name" value="DISEASERSIST"/>
</dbReference>
<dbReference type="Pfam" id="PF23559">
    <property type="entry name" value="WHD_DRP"/>
    <property type="match status" value="1"/>
</dbReference>
<dbReference type="Gene3D" id="1.10.8.430">
    <property type="entry name" value="Helical domain of apoptotic protease-activating factors"/>
    <property type="match status" value="1"/>
</dbReference>
<dbReference type="PANTHER" id="PTHR36766">
    <property type="entry name" value="PLANT BROAD-SPECTRUM MILDEW RESISTANCE PROTEIN RPW8"/>
    <property type="match status" value="1"/>
</dbReference>
<evidence type="ECO:0000256" key="3">
    <source>
        <dbReference type="ARBA" id="ARBA00022821"/>
    </source>
</evidence>
<evidence type="ECO:0000259" key="5">
    <source>
        <dbReference type="Pfam" id="PF00931"/>
    </source>
</evidence>
<dbReference type="EMBL" id="KI630758">
    <property type="protein sequence ID" value="EYU33509.1"/>
    <property type="molecule type" value="Genomic_DNA"/>
</dbReference>
<keyword evidence="2" id="KW-0547">Nucleotide-binding</keyword>
<dbReference type="InterPro" id="IPR002182">
    <property type="entry name" value="NB-ARC"/>
</dbReference>
<dbReference type="GO" id="GO:0006952">
    <property type="term" value="P:defense response"/>
    <property type="evidence" value="ECO:0007669"/>
    <property type="project" value="UniProtKB-KW"/>
</dbReference>
<feature type="domain" description="Disease resistance protein winged helix" evidence="6">
    <location>
        <begin position="246"/>
        <end position="303"/>
    </location>
</feature>
<dbReference type="Pfam" id="PF00931">
    <property type="entry name" value="NB-ARC"/>
    <property type="match status" value="1"/>
</dbReference>
<evidence type="ECO:0000256" key="2">
    <source>
        <dbReference type="ARBA" id="ARBA00022741"/>
    </source>
</evidence>
<dbReference type="GO" id="GO:0043531">
    <property type="term" value="F:ADP binding"/>
    <property type="evidence" value="ECO:0007669"/>
    <property type="project" value="InterPro"/>
</dbReference>
<protein>
    <submittedName>
        <fullName evidence="7">Uncharacterized protein</fullName>
    </submittedName>
</protein>
<dbReference type="Proteomes" id="UP000030748">
    <property type="component" value="Unassembled WGS sequence"/>
</dbReference>
<dbReference type="eggNOG" id="KOG4658">
    <property type="taxonomic scope" value="Eukaryota"/>
</dbReference>
<dbReference type="InterPro" id="IPR042197">
    <property type="entry name" value="Apaf_helical"/>
</dbReference>